<feature type="region of interest" description="Disordered" evidence="1">
    <location>
        <begin position="76"/>
        <end position="102"/>
    </location>
</feature>
<dbReference type="EMBL" id="BGZK01000838">
    <property type="protein sequence ID" value="GBP62291.1"/>
    <property type="molecule type" value="Genomic_DNA"/>
</dbReference>
<reference evidence="2 3" key="1">
    <citation type="journal article" date="2019" name="Commun. Biol.">
        <title>The bagworm genome reveals a unique fibroin gene that provides high tensile strength.</title>
        <authorList>
            <person name="Kono N."/>
            <person name="Nakamura H."/>
            <person name="Ohtoshi R."/>
            <person name="Tomita M."/>
            <person name="Numata K."/>
            <person name="Arakawa K."/>
        </authorList>
    </citation>
    <scope>NUCLEOTIDE SEQUENCE [LARGE SCALE GENOMIC DNA]</scope>
</reference>
<dbReference type="AlphaFoldDB" id="A0A4C1XEE2"/>
<evidence type="ECO:0000313" key="2">
    <source>
        <dbReference type="EMBL" id="GBP62291.1"/>
    </source>
</evidence>
<dbReference type="Proteomes" id="UP000299102">
    <property type="component" value="Unassembled WGS sequence"/>
</dbReference>
<evidence type="ECO:0000313" key="3">
    <source>
        <dbReference type="Proteomes" id="UP000299102"/>
    </source>
</evidence>
<organism evidence="2 3">
    <name type="scientific">Eumeta variegata</name>
    <name type="common">Bagworm moth</name>
    <name type="synonym">Eumeta japonica</name>
    <dbReference type="NCBI Taxonomy" id="151549"/>
    <lineage>
        <taxon>Eukaryota</taxon>
        <taxon>Metazoa</taxon>
        <taxon>Ecdysozoa</taxon>
        <taxon>Arthropoda</taxon>
        <taxon>Hexapoda</taxon>
        <taxon>Insecta</taxon>
        <taxon>Pterygota</taxon>
        <taxon>Neoptera</taxon>
        <taxon>Endopterygota</taxon>
        <taxon>Lepidoptera</taxon>
        <taxon>Glossata</taxon>
        <taxon>Ditrysia</taxon>
        <taxon>Tineoidea</taxon>
        <taxon>Psychidae</taxon>
        <taxon>Oiketicinae</taxon>
        <taxon>Eumeta</taxon>
    </lineage>
</organism>
<feature type="compositionally biased region" description="Polar residues" evidence="1">
    <location>
        <begin position="83"/>
        <end position="93"/>
    </location>
</feature>
<gene>
    <name evidence="2" type="ORF">EVAR_48464_1</name>
</gene>
<keyword evidence="3" id="KW-1185">Reference proteome</keyword>
<name>A0A4C1XEE2_EUMVA</name>
<comment type="caution">
    <text evidence="2">The sequence shown here is derived from an EMBL/GenBank/DDBJ whole genome shotgun (WGS) entry which is preliminary data.</text>
</comment>
<feature type="region of interest" description="Disordered" evidence="1">
    <location>
        <begin position="142"/>
        <end position="163"/>
    </location>
</feature>
<sequence length="224" mass="24600">MEADLKTHSHQNHRGSSWIKCSHTLLSSNETSRVVRPRGGRRRRGRPLPFAAPVPHIPTFRRFICCCRAGRALTMRGGGQGRATISQLPSKNTCRAPAPPSRHRNAINWLSVMCSPARPDFDSAGRGPPRCRIDSVAPRRTCERDGEYSIPPSHSRSRFKQSRNVMTAARPTGGENRVNVATIGAETACVRGGGGALGPRLHPPAAHRFKIVINLNMYTSEVEL</sequence>
<evidence type="ECO:0000256" key="1">
    <source>
        <dbReference type="SAM" id="MobiDB-lite"/>
    </source>
</evidence>
<feature type="region of interest" description="Disordered" evidence="1">
    <location>
        <begin position="29"/>
        <end position="50"/>
    </location>
</feature>
<proteinExistence type="predicted"/>
<accession>A0A4C1XEE2</accession>
<protein>
    <submittedName>
        <fullName evidence="2">Uncharacterized protein</fullName>
    </submittedName>
</protein>
<feature type="compositionally biased region" description="Basic residues" evidence="1">
    <location>
        <begin position="35"/>
        <end position="46"/>
    </location>
</feature>